<accession>E3LDE7</accession>
<protein>
    <submittedName>
        <fullName evidence="15">CRE-NHR-120 protein</fullName>
    </submittedName>
</protein>
<dbReference type="Proteomes" id="UP000008281">
    <property type="component" value="Unassembled WGS sequence"/>
</dbReference>
<keyword evidence="5 11" id="KW-0862">Zinc</keyword>
<dbReference type="HOGENOM" id="CLU_007368_3_1_1"/>
<dbReference type="GO" id="GO:0003700">
    <property type="term" value="F:DNA-binding transcription factor activity"/>
    <property type="evidence" value="ECO:0007669"/>
    <property type="project" value="InterPro"/>
</dbReference>
<evidence type="ECO:0000256" key="7">
    <source>
        <dbReference type="ARBA" id="ARBA00023125"/>
    </source>
</evidence>
<dbReference type="InterPro" id="IPR035500">
    <property type="entry name" value="NHR-like_dom_sf"/>
</dbReference>
<dbReference type="InterPro" id="IPR000536">
    <property type="entry name" value="Nucl_hrmn_rcpt_lig-bd"/>
</dbReference>
<keyword evidence="16" id="KW-1185">Reference proteome</keyword>
<keyword evidence="4 11" id="KW-0863">Zinc-finger</keyword>
<dbReference type="PANTHER" id="PTHR24083">
    <property type="entry name" value="NUCLEAR HORMONE RECEPTOR"/>
    <property type="match status" value="1"/>
</dbReference>
<evidence type="ECO:0000256" key="10">
    <source>
        <dbReference type="ARBA" id="ARBA00023242"/>
    </source>
</evidence>
<dbReference type="Pfam" id="PF00104">
    <property type="entry name" value="Hormone_recep"/>
    <property type="match status" value="1"/>
</dbReference>
<dbReference type="SUPFAM" id="SSF57716">
    <property type="entry name" value="Glucocorticoid receptor-like (DNA-binding domain)"/>
    <property type="match status" value="1"/>
</dbReference>
<feature type="region of interest" description="Disordered" evidence="12">
    <location>
        <begin position="162"/>
        <end position="187"/>
    </location>
</feature>
<evidence type="ECO:0000259" key="13">
    <source>
        <dbReference type="PROSITE" id="PS51030"/>
    </source>
</evidence>
<evidence type="ECO:0000256" key="4">
    <source>
        <dbReference type="ARBA" id="ARBA00022771"/>
    </source>
</evidence>
<dbReference type="Gene3D" id="1.10.565.10">
    <property type="entry name" value="Retinoid X Receptor"/>
    <property type="match status" value="1"/>
</dbReference>
<dbReference type="InterPro" id="IPR050274">
    <property type="entry name" value="Nuclear_hormone_rcpt_NR2"/>
</dbReference>
<dbReference type="PROSITE" id="PS00031">
    <property type="entry name" value="NUCLEAR_REC_DBD_1"/>
    <property type="match status" value="1"/>
</dbReference>
<name>E3LDE7_CAERE</name>
<evidence type="ECO:0000259" key="14">
    <source>
        <dbReference type="PROSITE" id="PS51843"/>
    </source>
</evidence>
<dbReference type="eggNOG" id="KOG3575">
    <property type="taxonomic scope" value="Eukaryota"/>
</dbReference>
<evidence type="ECO:0000313" key="15">
    <source>
        <dbReference type="EMBL" id="EFO82602.1"/>
    </source>
</evidence>
<keyword evidence="7 11" id="KW-0238">DNA-binding</keyword>
<dbReference type="Pfam" id="PF00105">
    <property type="entry name" value="zf-C4"/>
    <property type="match status" value="1"/>
</dbReference>
<evidence type="ECO:0000313" key="16">
    <source>
        <dbReference type="Proteomes" id="UP000008281"/>
    </source>
</evidence>
<evidence type="ECO:0000256" key="5">
    <source>
        <dbReference type="ARBA" id="ARBA00022833"/>
    </source>
</evidence>
<dbReference type="CDD" id="cd06157">
    <property type="entry name" value="NR_LBD"/>
    <property type="match status" value="1"/>
</dbReference>
<keyword evidence="9 11" id="KW-0675">Receptor</keyword>
<dbReference type="EMBL" id="DS268407">
    <property type="protein sequence ID" value="EFO82602.1"/>
    <property type="molecule type" value="Genomic_DNA"/>
</dbReference>
<comment type="subcellular location">
    <subcellularLocation>
        <location evidence="1 11">Nucleus</location>
    </subcellularLocation>
</comment>
<proteinExistence type="inferred from homology"/>
<reference evidence="15" key="1">
    <citation type="submission" date="2007-07" db="EMBL/GenBank/DDBJ databases">
        <title>PCAP assembly of the Caenorhabditis remanei genome.</title>
        <authorList>
            <consortium name="The Caenorhabditis remanei Sequencing Consortium"/>
            <person name="Wilson R.K."/>
        </authorList>
    </citation>
    <scope>NUCLEOTIDE SEQUENCE [LARGE SCALE GENOMIC DNA]</scope>
    <source>
        <strain evidence="15">PB4641</strain>
    </source>
</reference>
<dbReference type="PROSITE" id="PS51030">
    <property type="entry name" value="NUCLEAR_REC_DBD_2"/>
    <property type="match status" value="1"/>
</dbReference>
<dbReference type="InParanoid" id="E3LDE7"/>
<dbReference type="OrthoDB" id="5864640at2759"/>
<evidence type="ECO:0000256" key="9">
    <source>
        <dbReference type="ARBA" id="ARBA00023170"/>
    </source>
</evidence>
<dbReference type="PROSITE" id="PS51843">
    <property type="entry name" value="NR_LBD"/>
    <property type="match status" value="1"/>
</dbReference>
<gene>
    <name evidence="15" type="primary">Cre-nhr-120</name>
    <name evidence="15" type="ORF">CRE_00149</name>
</gene>
<dbReference type="GO" id="GO:0005634">
    <property type="term" value="C:nucleus"/>
    <property type="evidence" value="ECO:0007669"/>
    <property type="project" value="UniProtKB-SubCell"/>
</dbReference>
<evidence type="ECO:0000256" key="3">
    <source>
        <dbReference type="ARBA" id="ARBA00022723"/>
    </source>
</evidence>
<evidence type="ECO:0000256" key="12">
    <source>
        <dbReference type="SAM" id="MobiDB-lite"/>
    </source>
</evidence>
<dbReference type="STRING" id="31234.E3LDE7"/>
<dbReference type="CDD" id="cd06960">
    <property type="entry name" value="NR_DBD_HNF4A"/>
    <property type="match status" value="1"/>
</dbReference>
<evidence type="ECO:0000256" key="6">
    <source>
        <dbReference type="ARBA" id="ARBA00023015"/>
    </source>
</evidence>
<dbReference type="InterPro" id="IPR013088">
    <property type="entry name" value="Znf_NHR/GATA"/>
</dbReference>
<comment type="similarity">
    <text evidence="2 11">Belongs to the nuclear hormone receptor family.</text>
</comment>
<dbReference type="InterPro" id="IPR001628">
    <property type="entry name" value="Znf_hrmn_rcpt"/>
</dbReference>
<dbReference type="FunFam" id="3.30.50.10:FF:000030">
    <property type="entry name" value="Nuclear Hormone Receptor family"/>
    <property type="match status" value="1"/>
</dbReference>
<keyword evidence="6 11" id="KW-0805">Transcription regulation</keyword>
<dbReference type="GO" id="GO:0008270">
    <property type="term" value="F:zinc ion binding"/>
    <property type="evidence" value="ECO:0007669"/>
    <property type="project" value="UniProtKB-KW"/>
</dbReference>
<feature type="domain" description="Nuclear receptor" evidence="13">
    <location>
        <begin position="88"/>
        <end position="163"/>
    </location>
</feature>
<dbReference type="SMART" id="SM00399">
    <property type="entry name" value="ZnF_C4"/>
    <property type="match status" value="1"/>
</dbReference>
<dbReference type="OMA" id="CLISHIG"/>
<evidence type="ECO:0000256" key="8">
    <source>
        <dbReference type="ARBA" id="ARBA00023163"/>
    </source>
</evidence>
<dbReference type="GO" id="GO:0000978">
    <property type="term" value="F:RNA polymerase II cis-regulatory region sequence-specific DNA binding"/>
    <property type="evidence" value="ECO:0007669"/>
    <property type="project" value="InterPro"/>
</dbReference>
<feature type="domain" description="NR LBD" evidence="14">
    <location>
        <begin position="236"/>
        <end position="506"/>
    </location>
</feature>
<sequence>MSSYWETMNCTHLDKSNKLLHPSPPMWINRDSMNWVDGSLSSHSPMSSDSVSPIRSPAEDTNMMECSSNELPAPAPIRKIRNVRKSDKHHCSICGDRPTGYHYDVLSCNGCKTFFRRTIINHRNFVCSKGGSCQFTKDFRCACRACRFQKCVRVGMNPSAIQFPNSKHANHETDDMDSGDEDSNPALQDDKSLALIPFVESPIRETTIHTYRWVDDIFRREDAVLRHRVPGTLPVEDDFCLGQLLRRNILLGGDHVIDRKPGTLYTSDPVRYWMVVDLLLIVEFAKTFEAFRKLGELDQVIARLKNIKITFNTLQKCLISHIGGVLHVATQSFYSYFEAKSCTLTFPDGINAFERKMADMKKDEKRYVDSCCSQSLLYYRFYSKVFMNYYAEMYNAPVNEFLKNKITMTEYAFFKSISLFSPDNLEMSETGRSIANEERQRLTTLLRKYLVAEYGFKIGMSRFSFILMAISTFVNYGEKRRDYISVSYNPSVFQNEILFQLMNLLQFDIANIGKDIYLRKPIDMM</sequence>
<dbReference type="InterPro" id="IPR049636">
    <property type="entry name" value="HNF4-like_DBD"/>
</dbReference>
<keyword evidence="10 11" id="KW-0539">Nucleus</keyword>
<dbReference type="PRINTS" id="PR00047">
    <property type="entry name" value="STROIDFINGER"/>
</dbReference>
<evidence type="ECO:0000256" key="11">
    <source>
        <dbReference type="RuleBase" id="RU004334"/>
    </source>
</evidence>
<dbReference type="AlphaFoldDB" id="E3LDE7"/>
<feature type="compositionally biased region" description="Acidic residues" evidence="12">
    <location>
        <begin position="174"/>
        <end position="183"/>
    </location>
</feature>
<dbReference type="Gene3D" id="3.30.50.10">
    <property type="entry name" value="Erythroid Transcription Factor GATA-1, subunit A"/>
    <property type="match status" value="1"/>
</dbReference>
<evidence type="ECO:0000256" key="1">
    <source>
        <dbReference type="ARBA" id="ARBA00004123"/>
    </source>
</evidence>
<organism evidence="16">
    <name type="scientific">Caenorhabditis remanei</name>
    <name type="common">Caenorhabditis vulgaris</name>
    <dbReference type="NCBI Taxonomy" id="31234"/>
    <lineage>
        <taxon>Eukaryota</taxon>
        <taxon>Metazoa</taxon>
        <taxon>Ecdysozoa</taxon>
        <taxon>Nematoda</taxon>
        <taxon>Chromadorea</taxon>
        <taxon>Rhabditida</taxon>
        <taxon>Rhabditina</taxon>
        <taxon>Rhabditomorpha</taxon>
        <taxon>Rhabditoidea</taxon>
        <taxon>Rhabditidae</taxon>
        <taxon>Peloderinae</taxon>
        <taxon>Caenorhabditis</taxon>
    </lineage>
</organism>
<dbReference type="SUPFAM" id="SSF48508">
    <property type="entry name" value="Nuclear receptor ligand-binding domain"/>
    <property type="match status" value="1"/>
</dbReference>
<keyword evidence="8 11" id="KW-0804">Transcription</keyword>
<keyword evidence="3 11" id="KW-0479">Metal-binding</keyword>
<evidence type="ECO:0000256" key="2">
    <source>
        <dbReference type="ARBA" id="ARBA00005993"/>
    </source>
</evidence>
<dbReference type="SMART" id="SM00430">
    <property type="entry name" value="HOLI"/>
    <property type="match status" value="1"/>
</dbReference>